<dbReference type="InterPro" id="IPR038636">
    <property type="entry name" value="Wzi_sf"/>
</dbReference>
<organism evidence="1 2">
    <name type="scientific">Alishewanella longhuensis</name>
    <dbReference type="NCBI Taxonomy" id="1091037"/>
    <lineage>
        <taxon>Bacteria</taxon>
        <taxon>Pseudomonadati</taxon>
        <taxon>Pseudomonadota</taxon>
        <taxon>Gammaproteobacteria</taxon>
        <taxon>Alteromonadales</taxon>
        <taxon>Alteromonadaceae</taxon>
        <taxon>Alishewanella</taxon>
    </lineage>
</organism>
<dbReference type="Proteomes" id="UP000659697">
    <property type="component" value="Unassembled WGS sequence"/>
</dbReference>
<comment type="caution">
    <text evidence="1">The sequence shown here is derived from an EMBL/GenBank/DDBJ whole genome shotgun (WGS) entry which is preliminary data.</text>
</comment>
<proteinExistence type="predicted"/>
<dbReference type="Gene3D" id="2.40.160.130">
    <property type="entry name" value="Capsule assembly protein Wzi"/>
    <property type="match status" value="1"/>
</dbReference>
<reference evidence="2" key="1">
    <citation type="journal article" date="2019" name="Int. J. Syst. Evol. Microbiol.">
        <title>The Global Catalogue of Microorganisms (GCM) 10K type strain sequencing project: providing services to taxonomists for standard genome sequencing and annotation.</title>
        <authorList>
            <consortium name="The Broad Institute Genomics Platform"/>
            <consortium name="The Broad Institute Genome Sequencing Center for Infectious Disease"/>
            <person name="Wu L."/>
            <person name="Ma J."/>
        </authorList>
    </citation>
    <scope>NUCLEOTIDE SEQUENCE [LARGE SCALE GENOMIC DNA]</scope>
    <source>
        <strain evidence="2">CGMCC 1.7003</strain>
    </source>
</reference>
<accession>A0ABQ3KYU4</accession>
<sequence>MDSLDLLVASQLITTNLHQERIFIAPVSEQLFTLQKQVLSEEEQRAVDRLLNAIRYVEGNYNHYFSAGYTNSNSIWVAGQQSQFARYSAKLGTEWYQGNFAVGLFAQRFENTLTENYSSQHFAGSYLAYAFPKLSISIAQENLHAGPAASGLLSSNRFYTPPITLQLSNGRQPLHNAFINHGWDLTLGHFDKHGLGQLQFVKAASHHVLNFSSQISAELAQVKTQNIMQNWQNNKATYVNFTFTHAINTNKQVYSRLDYQTTNAALALTAGFKQSLSIFDGSLSGFIETRLFQADYLDWQFLGHTSDAQYLKSDNSVGLNWFESTGAAIKWHVSFQRWDIPFSEATNSVQSVVTSSIPLFSGLLSASLKWQNKLPVAVDGHSALDAAFNWQVRF</sequence>
<keyword evidence="2" id="KW-1185">Reference proteome</keyword>
<name>A0ABQ3KYU4_9ALTE</name>
<evidence type="ECO:0000313" key="1">
    <source>
        <dbReference type="EMBL" id="GHG68140.1"/>
    </source>
</evidence>
<gene>
    <name evidence="1" type="ORF">GCM10010919_17350</name>
</gene>
<evidence type="ECO:0008006" key="3">
    <source>
        <dbReference type="Google" id="ProtNLM"/>
    </source>
</evidence>
<evidence type="ECO:0000313" key="2">
    <source>
        <dbReference type="Proteomes" id="UP000659697"/>
    </source>
</evidence>
<dbReference type="EMBL" id="BNAO01000003">
    <property type="protein sequence ID" value="GHG68140.1"/>
    <property type="molecule type" value="Genomic_DNA"/>
</dbReference>
<protein>
    <recommendedName>
        <fullName evidence="3">Haemolysin activator HlyB C-terminal domain-containing protein</fullName>
    </recommendedName>
</protein>